<gene>
    <name evidence="1" type="ORF">ET418_05150</name>
</gene>
<dbReference type="OrthoDB" id="9801725at2"/>
<name>A0A5A9XM35_9BACT</name>
<keyword evidence="2" id="KW-1185">Reference proteome</keyword>
<proteinExistence type="predicted"/>
<evidence type="ECO:0000313" key="2">
    <source>
        <dbReference type="Proteomes" id="UP000324298"/>
    </source>
</evidence>
<dbReference type="Proteomes" id="UP000324298">
    <property type="component" value="Unassembled WGS sequence"/>
</dbReference>
<dbReference type="EMBL" id="SRSD01000003">
    <property type="protein sequence ID" value="KAA0893595.1"/>
    <property type="molecule type" value="Genomic_DNA"/>
</dbReference>
<accession>A0A5A9XM35</accession>
<organism evidence="1 2">
    <name type="scientific">Oryzomonas rubra</name>
    <dbReference type="NCBI Taxonomy" id="2509454"/>
    <lineage>
        <taxon>Bacteria</taxon>
        <taxon>Pseudomonadati</taxon>
        <taxon>Thermodesulfobacteriota</taxon>
        <taxon>Desulfuromonadia</taxon>
        <taxon>Geobacterales</taxon>
        <taxon>Geobacteraceae</taxon>
        <taxon>Oryzomonas</taxon>
    </lineage>
</organism>
<comment type="caution">
    <text evidence="1">The sequence shown here is derived from an EMBL/GenBank/DDBJ whole genome shotgun (WGS) entry which is preliminary data.</text>
</comment>
<dbReference type="AlphaFoldDB" id="A0A5A9XM35"/>
<sequence length="44" mass="4861">MYFCEFGGPRERKVFVAFSGWNGMLPQGPPSVRITPCPDAPETS</sequence>
<protein>
    <submittedName>
        <fullName evidence="1">Uncharacterized protein</fullName>
    </submittedName>
</protein>
<reference evidence="1 2" key="1">
    <citation type="submission" date="2019-04" db="EMBL/GenBank/DDBJ databases">
        <title>Geobacter ruber sp. nov., ferric-reducing bacteria isolated from paddy soil.</title>
        <authorList>
            <person name="Xu Z."/>
            <person name="Masuda Y."/>
            <person name="Itoh H."/>
            <person name="Senoo K."/>
        </authorList>
    </citation>
    <scope>NUCLEOTIDE SEQUENCE [LARGE SCALE GENOMIC DNA]</scope>
    <source>
        <strain evidence="1 2">Red88</strain>
    </source>
</reference>
<evidence type="ECO:0000313" key="1">
    <source>
        <dbReference type="EMBL" id="KAA0893595.1"/>
    </source>
</evidence>